<dbReference type="InterPro" id="IPR045210">
    <property type="entry name" value="RING-Ubox_PUB"/>
</dbReference>
<dbReference type="Proteomes" id="UP001161247">
    <property type="component" value="Chromosome 5"/>
</dbReference>
<dbReference type="InterPro" id="IPR011989">
    <property type="entry name" value="ARM-like"/>
</dbReference>
<keyword evidence="4" id="KW-0808">Transferase</keyword>
<reference evidence="7" key="1">
    <citation type="submission" date="2023-03" db="EMBL/GenBank/DDBJ databases">
        <authorList>
            <person name="Julca I."/>
        </authorList>
    </citation>
    <scope>NUCLEOTIDE SEQUENCE</scope>
</reference>
<dbReference type="Pfam" id="PF23628">
    <property type="entry name" value="ARM_LIN_C"/>
    <property type="match status" value="1"/>
</dbReference>
<proteinExistence type="predicted"/>
<dbReference type="PANTHER" id="PTHR35549:SF1">
    <property type="entry name" value="OS04G0584500 PROTEIN"/>
    <property type="match status" value="1"/>
</dbReference>
<feature type="region of interest" description="Disordered" evidence="5">
    <location>
        <begin position="34"/>
        <end position="201"/>
    </location>
</feature>
<dbReference type="CDD" id="cd16664">
    <property type="entry name" value="RING-Ubox_PUB"/>
    <property type="match status" value="1"/>
</dbReference>
<name>A0AAV1DFT0_OLDCO</name>
<dbReference type="EMBL" id="OX459122">
    <property type="protein sequence ID" value="CAI9106675.1"/>
    <property type="molecule type" value="Genomic_DNA"/>
</dbReference>
<keyword evidence="8" id="KW-1185">Reference proteome</keyword>
<dbReference type="Gene3D" id="1.25.10.10">
    <property type="entry name" value="Leucine-rich Repeat Variant"/>
    <property type="match status" value="1"/>
</dbReference>
<dbReference type="Pfam" id="PF04564">
    <property type="entry name" value="U-box"/>
    <property type="match status" value="1"/>
</dbReference>
<dbReference type="EC" id="2.3.2.27" evidence="3"/>
<dbReference type="InterPro" id="IPR003613">
    <property type="entry name" value="Ubox_domain"/>
</dbReference>
<dbReference type="SMART" id="SM00504">
    <property type="entry name" value="Ubox"/>
    <property type="match status" value="1"/>
</dbReference>
<protein>
    <recommendedName>
        <fullName evidence="3">RING-type E3 ubiquitin transferase</fullName>
        <ecNumber evidence="3">2.3.2.27</ecNumber>
    </recommendedName>
</protein>
<evidence type="ECO:0000256" key="4">
    <source>
        <dbReference type="ARBA" id="ARBA00022679"/>
    </source>
</evidence>
<dbReference type="PANTHER" id="PTHR35549">
    <property type="entry name" value="OS04G0584500 PROTEIN"/>
    <property type="match status" value="1"/>
</dbReference>
<comment type="catalytic activity">
    <reaction evidence="1">
        <text>S-ubiquitinyl-[E2 ubiquitin-conjugating enzyme]-L-cysteine + [acceptor protein]-L-lysine = [E2 ubiquitin-conjugating enzyme]-L-cysteine + N(6)-ubiquitinyl-[acceptor protein]-L-lysine.</text>
        <dbReference type="EC" id="2.3.2.27"/>
    </reaction>
</comment>
<feature type="compositionally biased region" description="Basic and acidic residues" evidence="5">
    <location>
        <begin position="71"/>
        <end position="86"/>
    </location>
</feature>
<dbReference type="Pfam" id="PF23568">
    <property type="entry name" value="ARM_LIN"/>
    <property type="match status" value="1"/>
</dbReference>
<accession>A0AAV1DFT0</accession>
<dbReference type="InterPro" id="IPR016024">
    <property type="entry name" value="ARM-type_fold"/>
</dbReference>
<feature type="compositionally biased region" description="Polar residues" evidence="5">
    <location>
        <begin position="180"/>
        <end position="193"/>
    </location>
</feature>
<organism evidence="7 8">
    <name type="scientific">Oldenlandia corymbosa var. corymbosa</name>
    <dbReference type="NCBI Taxonomy" id="529605"/>
    <lineage>
        <taxon>Eukaryota</taxon>
        <taxon>Viridiplantae</taxon>
        <taxon>Streptophyta</taxon>
        <taxon>Embryophyta</taxon>
        <taxon>Tracheophyta</taxon>
        <taxon>Spermatophyta</taxon>
        <taxon>Magnoliopsida</taxon>
        <taxon>eudicotyledons</taxon>
        <taxon>Gunneridae</taxon>
        <taxon>Pentapetalae</taxon>
        <taxon>asterids</taxon>
        <taxon>lamiids</taxon>
        <taxon>Gentianales</taxon>
        <taxon>Rubiaceae</taxon>
        <taxon>Rubioideae</taxon>
        <taxon>Spermacoceae</taxon>
        <taxon>Hedyotis-Oldenlandia complex</taxon>
        <taxon>Oldenlandia</taxon>
    </lineage>
</organism>
<gene>
    <name evidence="7" type="ORF">OLC1_LOCUS15139</name>
</gene>
<dbReference type="SUPFAM" id="SSF57850">
    <property type="entry name" value="RING/U-box"/>
    <property type="match status" value="1"/>
</dbReference>
<dbReference type="GO" id="GO:0061630">
    <property type="term" value="F:ubiquitin protein ligase activity"/>
    <property type="evidence" value="ECO:0007669"/>
    <property type="project" value="UniProtKB-EC"/>
</dbReference>
<evidence type="ECO:0000313" key="8">
    <source>
        <dbReference type="Proteomes" id="UP001161247"/>
    </source>
</evidence>
<dbReference type="GO" id="GO:0016567">
    <property type="term" value="P:protein ubiquitination"/>
    <property type="evidence" value="ECO:0007669"/>
    <property type="project" value="InterPro"/>
</dbReference>
<dbReference type="Gene3D" id="3.30.40.10">
    <property type="entry name" value="Zinc/RING finger domain, C3HC4 (zinc finger)"/>
    <property type="match status" value="1"/>
</dbReference>
<comment type="pathway">
    <text evidence="2">Protein modification; protein ubiquitination.</text>
</comment>
<dbReference type="InterPro" id="IPR055566">
    <property type="entry name" value="ARM_LIN"/>
</dbReference>
<evidence type="ECO:0000256" key="3">
    <source>
        <dbReference type="ARBA" id="ARBA00012483"/>
    </source>
</evidence>
<feature type="domain" description="U-box" evidence="6">
    <location>
        <begin position="642"/>
        <end position="717"/>
    </location>
</feature>
<evidence type="ECO:0000256" key="1">
    <source>
        <dbReference type="ARBA" id="ARBA00000900"/>
    </source>
</evidence>
<dbReference type="SUPFAM" id="SSF48371">
    <property type="entry name" value="ARM repeat"/>
    <property type="match status" value="1"/>
</dbReference>
<feature type="compositionally biased region" description="Basic and acidic residues" evidence="5">
    <location>
        <begin position="50"/>
        <end position="61"/>
    </location>
</feature>
<evidence type="ECO:0000259" key="6">
    <source>
        <dbReference type="PROSITE" id="PS51698"/>
    </source>
</evidence>
<dbReference type="AlphaFoldDB" id="A0AAV1DFT0"/>
<dbReference type="InterPro" id="IPR056512">
    <property type="entry name" value="LIN_N"/>
</dbReference>
<dbReference type="PROSITE" id="PS51698">
    <property type="entry name" value="U_BOX"/>
    <property type="match status" value="1"/>
</dbReference>
<evidence type="ECO:0000313" key="7">
    <source>
        <dbReference type="EMBL" id="CAI9106675.1"/>
    </source>
</evidence>
<evidence type="ECO:0000256" key="2">
    <source>
        <dbReference type="ARBA" id="ARBA00004906"/>
    </source>
</evidence>
<dbReference type="InterPro" id="IPR013083">
    <property type="entry name" value="Znf_RING/FYVE/PHD"/>
</dbReference>
<feature type="compositionally biased region" description="Basic and acidic residues" evidence="5">
    <location>
        <begin position="139"/>
        <end position="166"/>
    </location>
</feature>
<evidence type="ECO:0000256" key="5">
    <source>
        <dbReference type="SAM" id="MobiDB-lite"/>
    </source>
</evidence>
<sequence length="1113" mass="124661">MSLEELLAREGFKRSKSRMMHRASFGGEARVMPLSSFNGDQRRPASLGLKKTERTKSDLPRYHQVRGEFPSSDKVKGIMLQNERRQSNSFSSDSHESLVSRETVSAAPSNEIVEVKMQEPRVYQGLHSNELYSPEEETEAKYDRRNQKRENYRQSSDKYTRTDKPPRRPSSKSGPLQKYYNETEQDPSSSRTSNKSKFKKKADIASSFDTPALDEAAIQAMISILSGYAKRFIKDENFRASHRENSFASLHVVGDEECTSRNEGKVLESLEEAIETVERATEERASVKDLKKASLQLSVITGLNSNDLKDGYTCGIPNFKLSACAHFYLSVIYKLQKKDRVAAKHLLQVFCDSPFQARTELLPDLWEQIFFPHLSDLIFWYKKESDSVAHSPGQIRKLKLVEKVYNEIMDSGTYQFAAYYKDWLTEGVEAPVLPSIQIPSVPVQLLEEADLDDQSPHPESPINSSLQVPMVSKTLYEAVFRHTVKPETELADCEEESFDVSMRSLHDTAVGESSSSEMYKGAVPDTDVRAPSLLNATSRLMRVQRSHIKSSPESLDVTEKFGMPEVTEETSGDVPMCNALPAPNSSEVILSTLASEVFKFQPPEVPTIGAPALLLSTQDALNSDGLPEASWSPVAGGSSCMSIPRDFICPLTDVIFDDPVTIETGQTYESSAIKSWLEKGNRTCPVTGKTLEYRGVPLTNFILKRVIDDWKVGHAKHLMDLASKVSENVESKDEMAVFILEQLITASSPEERIRRAKQLTSLGGLKFLLHRFHCGSPGEKTHISELLLICIQADTHNRNHITRNIDKLSLLDLLHSKQLKIKRIAVLLLTELVCLNRRKEAKYFLDGLQKEEISGAMHVLLTYLQSCPPEQRPTLAVLLLHLDLLVEPENHCVYRVEAVDAITMALEHSSSDEKVCEKCCRSLLVLGGYFSFAGKIMTEDWILKQAGFLDGPVFVSPDNQHKAIVDDSIMMMEDVEETVAREKWLVKLSASLLGDGNRSFLEAMARCLFSEKSHLVRVCLTTVAWLSSALVSLSEAEYQLGAFSALISGLKDCLQNGELVELKILASMCLLNFSKFPECRLLLMTMADEIASTLENLSGMTWTAKELYSTICT</sequence>